<reference evidence="3" key="1">
    <citation type="submission" date="2017-09" db="EMBL/GenBank/DDBJ databases">
        <title>Depth-based differentiation of microbial function through sediment-hosted aquifers and enrichment of novel symbionts in the deep terrestrial subsurface.</title>
        <authorList>
            <person name="Probst A.J."/>
            <person name="Ladd B."/>
            <person name="Jarett J.K."/>
            <person name="Geller-Mcgrath D.E."/>
            <person name="Sieber C.M.K."/>
            <person name="Emerson J.B."/>
            <person name="Anantharaman K."/>
            <person name="Thomas B.C."/>
            <person name="Malmstrom R."/>
            <person name="Stieglmeier M."/>
            <person name="Klingl A."/>
            <person name="Woyke T."/>
            <person name="Ryan C.M."/>
            <person name="Banfield J.F."/>
        </authorList>
    </citation>
    <scope>NUCLEOTIDE SEQUENCE [LARGE SCALE GENOMIC DNA]</scope>
</reference>
<gene>
    <name evidence="2" type="ORF">CO161_02960</name>
</gene>
<dbReference type="Pfam" id="PF22296">
    <property type="entry name" value="bAvd"/>
    <property type="match status" value="1"/>
</dbReference>
<dbReference type="InterPro" id="IPR055360">
    <property type="entry name" value="bAvd"/>
</dbReference>
<proteinExistence type="predicted"/>
<dbReference type="InterPro" id="IPR036583">
    <property type="entry name" value="23S_rRNA_IVS_sf"/>
</dbReference>
<feature type="domain" description="bAvd-like" evidence="1">
    <location>
        <begin position="8"/>
        <end position="104"/>
    </location>
</feature>
<evidence type="ECO:0000259" key="1">
    <source>
        <dbReference type="Pfam" id="PF22296"/>
    </source>
</evidence>
<organism evidence="2 3">
    <name type="scientific">Candidatus Portnoybacteria bacterium CG_4_9_14_3_um_filter_44_9</name>
    <dbReference type="NCBI Taxonomy" id="1974806"/>
    <lineage>
        <taxon>Bacteria</taxon>
        <taxon>Candidatus Portnoyibacteriota</taxon>
    </lineage>
</organism>
<dbReference type="CDD" id="cd16376">
    <property type="entry name" value="Avd_like"/>
    <property type="match status" value="1"/>
</dbReference>
<dbReference type="Gene3D" id="1.20.1440.60">
    <property type="entry name" value="23S rRNA-intervening sequence"/>
    <property type="match status" value="1"/>
</dbReference>
<evidence type="ECO:0000313" key="3">
    <source>
        <dbReference type="Proteomes" id="UP000229026"/>
    </source>
</evidence>
<dbReference type="EMBL" id="PFWH01000102">
    <property type="protein sequence ID" value="PJA63084.1"/>
    <property type="molecule type" value="Genomic_DNA"/>
</dbReference>
<evidence type="ECO:0000313" key="2">
    <source>
        <dbReference type="EMBL" id="PJA63084.1"/>
    </source>
</evidence>
<dbReference type="Proteomes" id="UP000229026">
    <property type="component" value="Unassembled WGS sequence"/>
</dbReference>
<comment type="caution">
    <text evidence="2">The sequence shown here is derived from an EMBL/GenBank/DDBJ whole genome shotgun (WGS) entry which is preliminary data.</text>
</comment>
<name>A0A2M7YJC9_9BACT</name>
<accession>A0A2M7YJC9</accession>
<dbReference type="SUPFAM" id="SSF158446">
    <property type="entry name" value="IVS-encoded protein-like"/>
    <property type="match status" value="1"/>
</dbReference>
<sequence>MISKEKEAYQYWQTLHQNFPKIARFGIGQKIEQSFLSVLELTFTASYLPPEQKVILLGKTISRLDILKFFTQLAWEDKLIPTAKYAELSQKLEEIGRMLGGWRKGLLQKKTPPR</sequence>
<protein>
    <recommendedName>
        <fullName evidence="1">bAvd-like domain-containing protein</fullName>
    </recommendedName>
</protein>
<dbReference type="AlphaFoldDB" id="A0A2M7YJC9"/>